<dbReference type="AlphaFoldDB" id="A0A448ZRD1"/>
<feature type="transmembrane region" description="Helical" evidence="7">
    <location>
        <begin position="411"/>
        <end position="428"/>
    </location>
</feature>
<evidence type="ECO:0000256" key="1">
    <source>
        <dbReference type="ARBA" id="ARBA00004370"/>
    </source>
</evidence>
<name>A0A448ZRD1_9STRA</name>
<dbReference type="PANTHER" id="PTHR10414:SF37">
    <property type="entry name" value="BB IN A BOXCAR, ISOFORM C"/>
    <property type="match status" value="1"/>
</dbReference>
<comment type="subcellular location">
    <subcellularLocation>
        <location evidence="1">Membrane</location>
    </subcellularLocation>
</comment>
<dbReference type="PROSITE" id="PS00379">
    <property type="entry name" value="CDP_ALCOHOL_P_TRANSF"/>
    <property type="match status" value="1"/>
</dbReference>
<feature type="transmembrane region" description="Helical" evidence="7">
    <location>
        <begin position="253"/>
        <end position="271"/>
    </location>
</feature>
<evidence type="ECO:0000256" key="4">
    <source>
        <dbReference type="ARBA" id="ARBA00023136"/>
    </source>
</evidence>
<gene>
    <name evidence="8" type="ORF">PSNMU_V1.4_AUG-EV-PASAV3_0116920</name>
</gene>
<dbReference type="Gene3D" id="1.20.120.1760">
    <property type="match status" value="1"/>
</dbReference>
<dbReference type="Proteomes" id="UP000291116">
    <property type="component" value="Unassembled WGS sequence"/>
</dbReference>
<feature type="transmembrane region" description="Helical" evidence="7">
    <location>
        <begin position="326"/>
        <end position="346"/>
    </location>
</feature>
<dbReference type="Pfam" id="PF01066">
    <property type="entry name" value="CDP-OH_P_transf"/>
    <property type="match status" value="1"/>
</dbReference>
<dbReference type="InterPro" id="IPR043130">
    <property type="entry name" value="CDP-OH_PTrfase_TM_dom"/>
</dbReference>
<dbReference type="InterPro" id="IPR014472">
    <property type="entry name" value="CHOPT"/>
</dbReference>
<sequence>MVQQQEKAVPLKTMNRMPSAASSSSSSSLSSSSSSSSPKSITDDNSNNNCSDTKRSSSNYYLTEEAKKNLKAYTYRGADNSLIYQYVLSPLAGYLVTTIIPKSMAPNTVTSLGLAWMVSAYLSHWWFAPDLVFEGCESDSRDPSCDPPRWIFLWNAISLLVYQTLDNMDGKQARRTGSSSPLGLLFDHGCDSINSIFGSANVIIAMGLVPSESLLSIFLLIFVPMVVFFIATWEQYFTGELIMPIVNGPTEGLLGTAAVSFLSFWFGIGVWEETHAYDLLSAATGFGGGQDSTPWKNSEFLVGAISVLSVQEILLKLAFGLQKRTAAALVPFFAMAASFFVIGWIGPEIWLSIPRTGMHLSMLLFVEICTELMLAHVTEGSFRPWRWQIAPLVGIAAWVGLSGSAGGNHGWVAPALVAYTWCLGAYLVTKCTLVIREICDALEIWCFDIVTPHCRRL</sequence>
<evidence type="ECO:0000256" key="3">
    <source>
        <dbReference type="ARBA" id="ARBA00022679"/>
    </source>
</evidence>
<evidence type="ECO:0000313" key="9">
    <source>
        <dbReference type="Proteomes" id="UP000291116"/>
    </source>
</evidence>
<dbReference type="GO" id="GO:0016020">
    <property type="term" value="C:membrane"/>
    <property type="evidence" value="ECO:0007669"/>
    <property type="project" value="UniProtKB-SubCell"/>
</dbReference>
<keyword evidence="7" id="KW-0812">Transmembrane</keyword>
<proteinExistence type="inferred from homology"/>
<evidence type="ECO:0000256" key="7">
    <source>
        <dbReference type="SAM" id="Phobius"/>
    </source>
</evidence>
<feature type="compositionally biased region" description="Low complexity" evidence="6">
    <location>
        <begin position="19"/>
        <end position="51"/>
    </location>
</feature>
<reference evidence="8 9" key="1">
    <citation type="submission" date="2019-01" db="EMBL/GenBank/DDBJ databases">
        <authorList>
            <person name="Ferrante I. M."/>
        </authorList>
    </citation>
    <scope>NUCLEOTIDE SEQUENCE [LARGE SCALE GENOMIC DNA]</scope>
    <source>
        <strain evidence="8 9">B856</strain>
    </source>
</reference>
<dbReference type="PANTHER" id="PTHR10414">
    <property type="entry name" value="ETHANOLAMINEPHOSPHOTRANSFERASE"/>
    <property type="match status" value="1"/>
</dbReference>
<evidence type="ECO:0000256" key="6">
    <source>
        <dbReference type="SAM" id="MobiDB-lite"/>
    </source>
</evidence>
<feature type="transmembrane region" description="Helical" evidence="7">
    <location>
        <begin position="214"/>
        <end position="233"/>
    </location>
</feature>
<keyword evidence="9" id="KW-1185">Reference proteome</keyword>
<dbReference type="InterPro" id="IPR000462">
    <property type="entry name" value="CDP-OH_P_trans"/>
</dbReference>
<evidence type="ECO:0000256" key="5">
    <source>
        <dbReference type="RuleBase" id="RU003750"/>
    </source>
</evidence>
<dbReference type="GO" id="GO:0008654">
    <property type="term" value="P:phospholipid biosynthetic process"/>
    <property type="evidence" value="ECO:0007669"/>
    <property type="project" value="InterPro"/>
</dbReference>
<dbReference type="EMBL" id="CAACVS010000650">
    <property type="protein sequence ID" value="VEU44576.1"/>
    <property type="molecule type" value="Genomic_DNA"/>
</dbReference>
<comment type="similarity">
    <text evidence="2 5">Belongs to the CDP-alcohol phosphatidyltransferase class-I family.</text>
</comment>
<keyword evidence="4 7" id="KW-0472">Membrane</keyword>
<organism evidence="8 9">
    <name type="scientific">Pseudo-nitzschia multistriata</name>
    <dbReference type="NCBI Taxonomy" id="183589"/>
    <lineage>
        <taxon>Eukaryota</taxon>
        <taxon>Sar</taxon>
        <taxon>Stramenopiles</taxon>
        <taxon>Ochrophyta</taxon>
        <taxon>Bacillariophyta</taxon>
        <taxon>Bacillariophyceae</taxon>
        <taxon>Bacillariophycidae</taxon>
        <taxon>Bacillariales</taxon>
        <taxon>Bacillariaceae</taxon>
        <taxon>Pseudo-nitzschia</taxon>
    </lineage>
</organism>
<accession>A0A448ZRD1</accession>
<keyword evidence="7" id="KW-1133">Transmembrane helix</keyword>
<dbReference type="OrthoDB" id="196717at2759"/>
<keyword evidence="3 5" id="KW-0808">Transferase</keyword>
<protein>
    <submittedName>
        <fullName evidence="8">Uncharacterized protein</fullName>
    </submittedName>
</protein>
<evidence type="ECO:0000313" key="8">
    <source>
        <dbReference type="EMBL" id="VEU44576.1"/>
    </source>
</evidence>
<dbReference type="GO" id="GO:0016780">
    <property type="term" value="F:phosphotransferase activity, for other substituted phosphate groups"/>
    <property type="evidence" value="ECO:0007669"/>
    <property type="project" value="InterPro"/>
</dbReference>
<dbReference type="PIRSF" id="PIRSF015665">
    <property type="entry name" value="CHOPT"/>
    <property type="match status" value="1"/>
</dbReference>
<dbReference type="InterPro" id="IPR048254">
    <property type="entry name" value="CDP_ALCOHOL_P_TRANSF_CS"/>
</dbReference>
<evidence type="ECO:0000256" key="2">
    <source>
        <dbReference type="ARBA" id="ARBA00010441"/>
    </source>
</evidence>
<feature type="region of interest" description="Disordered" evidence="6">
    <location>
        <begin position="1"/>
        <end position="54"/>
    </location>
</feature>